<protein>
    <submittedName>
        <fullName evidence="1">Uncharacterized protein</fullName>
    </submittedName>
</protein>
<sequence>MSAHALDHDLEALAASARAVLLREIDASGAWDADPRWREAFETVPRHLFVPYYYAGAVGGYERLWRDSPDPRARERWVRGAYADARWRPGCATGSWCPPAVSPP</sequence>
<organism evidence="1 2">
    <name type="scientific">Streptomyces avermitilis</name>
    <dbReference type="NCBI Taxonomy" id="33903"/>
    <lineage>
        <taxon>Bacteria</taxon>
        <taxon>Bacillati</taxon>
        <taxon>Actinomycetota</taxon>
        <taxon>Actinomycetes</taxon>
        <taxon>Kitasatosporales</taxon>
        <taxon>Streptomycetaceae</taxon>
        <taxon>Streptomyces</taxon>
    </lineage>
</organism>
<dbReference type="AlphaFoldDB" id="A0A4D4M1J3"/>
<dbReference type="InterPro" id="IPR029063">
    <property type="entry name" value="SAM-dependent_MTases_sf"/>
</dbReference>
<evidence type="ECO:0000313" key="2">
    <source>
        <dbReference type="Proteomes" id="UP000302139"/>
    </source>
</evidence>
<evidence type="ECO:0000313" key="1">
    <source>
        <dbReference type="EMBL" id="GDY65517.1"/>
    </source>
</evidence>
<dbReference type="Proteomes" id="UP000302139">
    <property type="component" value="Unassembled WGS sequence"/>
</dbReference>
<dbReference type="Gene3D" id="3.40.50.150">
    <property type="entry name" value="Vaccinia Virus protein VP39"/>
    <property type="match status" value="1"/>
</dbReference>
<reference evidence="1 2" key="1">
    <citation type="submission" date="2019-04" db="EMBL/GenBank/DDBJ databases">
        <title>Draft genome sequences of Streptomyces avermitilis NBRC 14893.</title>
        <authorList>
            <person name="Komaki H."/>
            <person name="Tamura T."/>
            <person name="Hosoyama A."/>
        </authorList>
    </citation>
    <scope>NUCLEOTIDE SEQUENCE [LARGE SCALE GENOMIC DNA]</scope>
    <source>
        <strain evidence="1 2">NBRC 14893</strain>
    </source>
</reference>
<accession>A0A4D4M1J3</accession>
<comment type="caution">
    <text evidence="1">The sequence shown here is derived from an EMBL/GenBank/DDBJ whole genome shotgun (WGS) entry which is preliminary data.</text>
</comment>
<name>A0A4D4M1J3_STRAX</name>
<proteinExistence type="predicted"/>
<gene>
    <name evidence="1" type="ORF">SAV14893_049100</name>
</gene>
<dbReference type="EMBL" id="BJHX01000001">
    <property type="protein sequence ID" value="GDY65517.1"/>
    <property type="molecule type" value="Genomic_DNA"/>
</dbReference>